<dbReference type="SUPFAM" id="SSF56176">
    <property type="entry name" value="FAD-binding/transporter-associated domain-like"/>
    <property type="match status" value="1"/>
</dbReference>
<evidence type="ECO:0000256" key="1">
    <source>
        <dbReference type="ARBA" id="ARBA00022630"/>
    </source>
</evidence>
<sequence length="356" mass="37681">MQAIAEQFRQQILAASAAGRPLRLRGGGTKDWYGQQLAGEVLDTRAYAGIIDYEPTELVITARCGTPLADIEAALAARNQMLAFEPPHFGPGATVGGVVASALSGPRRASAGALRDFVLGAVLMDGHGERLAFGGQVMKNVAGYDVSRLLAGSLGTLGLILEVSLKVLPLPLREATLRLECAEIAALRMLNEWAGKPLPISASCWHDGVLSVRLSGAEAAVSAALTSLNGELLVQEDAAAFWLSVREQTHDFFAGAGSLWRLSLPPHASAVILKGRQLIEWGGAQRWLKLDGDADAAGSQHIRQAVAALGGHATLFRGGDKAVGVFHPLAPAIEKIHQRLRHAFDPAGIFNPHRMT</sequence>
<dbReference type="InterPro" id="IPR006094">
    <property type="entry name" value="Oxid_FAD_bind_N"/>
</dbReference>
<protein>
    <submittedName>
        <fullName evidence="4">Glycolate oxidase subunit GlcE</fullName>
        <ecNumber evidence="4">1.1.99.14</ecNumber>
    </submittedName>
</protein>
<evidence type="ECO:0000313" key="4">
    <source>
        <dbReference type="EMBL" id="MCM2568061.1"/>
    </source>
</evidence>
<dbReference type="InterPro" id="IPR016169">
    <property type="entry name" value="FAD-bd_PCMH_sub2"/>
</dbReference>
<proteinExistence type="predicted"/>
<dbReference type="Pfam" id="PF01565">
    <property type="entry name" value="FAD_binding_4"/>
    <property type="match status" value="1"/>
</dbReference>
<evidence type="ECO:0000313" key="5">
    <source>
        <dbReference type="Proteomes" id="UP001202243"/>
    </source>
</evidence>
<dbReference type="InterPro" id="IPR036318">
    <property type="entry name" value="FAD-bd_PCMH-like_sf"/>
</dbReference>
<dbReference type="InterPro" id="IPR016166">
    <property type="entry name" value="FAD-bd_PCMH"/>
</dbReference>
<gene>
    <name evidence="4" type="primary">glcE</name>
    <name evidence="4" type="ORF">NCG91_20850</name>
</gene>
<evidence type="ECO:0000259" key="3">
    <source>
        <dbReference type="PROSITE" id="PS51387"/>
    </source>
</evidence>
<comment type="caution">
    <text evidence="4">The sequence shown here is derived from an EMBL/GenBank/DDBJ whole genome shotgun (WGS) entry which is preliminary data.</text>
</comment>
<reference evidence="4 5" key="1">
    <citation type="submission" date="2022-06" db="EMBL/GenBank/DDBJ databases">
        <title>Janthinobacterium kumbetensis sp. nov., isolated from spring water in Turkey.</title>
        <authorList>
            <person name="Inan Bektas K."/>
            <person name="Belduz A.A."/>
            <person name="Canakci S."/>
            <person name="Nalcaoglu A."/>
            <person name="Ceylan E."/>
            <person name="Kati H."/>
        </authorList>
    </citation>
    <scope>NUCLEOTIDE SEQUENCE [LARGE SCALE GENOMIC DNA]</scope>
    <source>
        <strain evidence="4 5">GK</strain>
    </source>
</reference>
<keyword evidence="5" id="KW-1185">Reference proteome</keyword>
<feature type="domain" description="FAD-binding PCMH-type" evidence="3">
    <location>
        <begin position="1"/>
        <end position="170"/>
    </location>
</feature>
<dbReference type="Proteomes" id="UP001202243">
    <property type="component" value="Unassembled WGS sequence"/>
</dbReference>
<dbReference type="Gene3D" id="3.30.465.10">
    <property type="match status" value="1"/>
</dbReference>
<keyword evidence="4" id="KW-0560">Oxidoreductase</keyword>
<dbReference type="PANTHER" id="PTHR11748:SF103">
    <property type="entry name" value="GLYCOLATE OXIDASE SUBUNIT GLCE"/>
    <property type="match status" value="1"/>
</dbReference>
<evidence type="ECO:0000256" key="2">
    <source>
        <dbReference type="ARBA" id="ARBA00022827"/>
    </source>
</evidence>
<dbReference type="GO" id="GO:0019154">
    <property type="term" value="F:glycolate dehydrogenase activity"/>
    <property type="evidence" value="ECO:0007669"/>
    <property type="project" value="UniProtKB-EC"/>
</dbReference>
<dbReference type="PANTHER" id="PTHR11748">
    <property type="entry name" value="D-LACTATE DEHYDROGENASE"/>
    <property type="match status" value="1"/>
</dbReference>
<accession>A0ABT0WVJ0</accession>
<organism evidence="4 5">
    <name type="scientific">Janthinobacterium kumbetense</name>
    <dbReference type="NCBI Taxonomy" id="2950280"/>
    <lineage>
        <taxon>Bacteria</taxon>
        <taxon>Pseudomonadati</taxon>
        <taxon>Pseudomonadota</taxon>
        <taxon>Betaproteobacteria</taxon>
        <taxon>Burkholderiales</taxon>
        <taxon>Oxalobacteraceae</taxon>
        <taxon>Janthinobacterium</taxon>
    </lineage>
</organism>
<keyword evidence="2" id="KW-0274">FAD</keyword>
<dbReference type="NCBIfam" id="NF008439">
    <property type="entry name" value="PRK11282.1"/>
    <property type="match status" value="1"/>
</dbReference>
<dbReference type="InterPro" id="IPR016164">
    <property type="entry name" value="FAD-linked_Oxase-like_C"/>
</dbReference>
<dbReference type="EMBL" id="JAMQGR010000008">
    <property type="protein sequence ID" value="MCM2568061.1"/>
    <property type="molecule type" value="Genomic_DNA"/>
</dbReference>
<name>A0ABT0WVJ0_9BURK</name>
<dbReference type="EC" id="1.1.99.14" evidence="4"/>
<dbReference type="RefSeq" id="WP_251351033.1">
    <property type="nucleotide sequence ID" value="NZ_JAMQGR010000008.1"/>
</dbReference>
<dbReference type="SUPFAM" id="SSF55103">
    <property type="entry name" value="FAD-linked oxidases, C-terminal domain"/>
    <property type="match status" value="1"/>
</dbReference>
<keyword evidence="1" id="KW-0285">Flavoprotein</keyword>
<dbReference type="PROSITE" id="PS51387">
    <property type="entry name" value="FAD_PCMH"/>
    <property type="match status" value="1"/>
</dbReference>